<dbReference type="EMBL" id="GBRH01212115">
    <property type="protein sequence ID" value="JAD85780.1"/>
    <property type="molecule type" value="Transcribed_RNA"/>
</dbReference>
<proteinExistence type="predicted"/>
<name>A0A0A9DJF0_ARUDO</name>
<accession>A0A0A9DJF0</accession>
<organism evidence="1">
    <name type="scientific">Arundo donax</name>
    <name type="common">Giant reed</name>
    <name type="synonym">Donax arundinaceus</name>
    <dbReference type="NCBI Taxonomy" id="35708"/>
    <lineage>
        <taxon>Eukaryota</taxon>
        <taxon>Viridiplantae</taxon>
        <taxon>Streptophyta</taxon>
        <taxon>Embryophyta</taxon>
        <taxon>Tracheophyta</taxon>
        <taxon>Spermatophyta</taxon>
        <taxon>Magnoliopsida</taxon>
        <taxon>Liliopsida</taxon>
        <taxon>Poales</taxon>
        <taxon>Poaceae</taxon>
        <taxon>PACMAD clade</taxon>
        <taxon>Arundinoideae</taxon>
        <taxon>Arundineae</taxon>
        <taxon>Arundo</taxon>
    </lineage>
</organism>
<sequence>MFNSNRHKRHICIFQSNGINIVYLDAWLQYCCCFVKQGKQDYWLTDYFCVQLLPTVMPGNHRT</sequence>
<reference evidence="1" key="2">
    <citation type="journal article" date="2015" name="Data Brief">
        <title>Shoot transcriptome of the giant reed, Arundo donax.</title>
        <authorList>
            <person name="Barrero R.A."/>
            <person name="Guerrero F.D."/>
            <person name="Moolhuijzen P."/>
            <person name="Goolsby J.A."/>
            <person name="Tidwell J."/>
            <person name="Bellgard S.E."/>
            <person name="Bellgard M.I."/>
        </authorList>
    </citation>
    <scope>NUCLEOTIDE SEQUENCE</scope>
    <source>
        <tissue evidence="1">Shoot tissue taken approximately 20 cm above the soil surface</tissue>
    </source>
</reference>
<reference evidence="1" key="1">
    <citation type="submission" date="2014-09" db="EMBL/GenBank/DDBJ databases">
        <authorList>
            <person name="Magalhaes I.L.F."/>
            <person name="Oliveira U."/>
            <person name="Santos F.R."/>
            <person name="Vidigal T.H.D.A."/>
            <person name="Brescovit A.D."/>
            <person name="Santos A.J."/>
        </authorList>
    </citation>
    <scope>NUCLEOTIDE SEQUENCE</scope>
    <source>
        <tissue evidence="1">Shoot tissue taken approximately 20 cm above the soil surface</tissue>
    </source>
</reference>
<protein>
    <submittedName>
        <fullName evidence="1">Uncharacterized protein</fullName>
    </submittedName>
</protein>
<dbReference type="AlphaFoldDB" id="A0A0A9DJF0"/>
<evidence type="ECO:0000313" key="1">
    <source>
        <dbReference type="EMBL" id="JAD85780.1"/>
    </source>
</evidence>